<organism evidence="3 4">
    <name type="scientific">Novacetimonas hansenii</name>
    <name type="common">Komagataeibacter hansenii</name>
    <dbReference type="NCBI Taxonomy" id="436"/>
    <lineage>
        <taxon>Bacteria</taxon>
        <taxon>Pseudomonadati</taxon>
        <taxon>Pseudomonadota</taxon>
        <taxon>Alphaproteobacteria</taxon>
        <taxon>Acetobacterales</taxon>
        <taxon>Acetobacteraceae</taxon>
        <taxon>Novacetimonas</taxon>
    </lineage>
</organism>
<dbReference type="GO" id="GO:0035243">
    <property type="term" value="F:protein-arginine omega-N symmetric methyltransferase activity"/>
    <property type="evidence" value="ECO:0007669"/>
    <property type="project" value="TreeGrafter"/>
</dbReference>
<reference evidence="3" key="2">
    <citation type="submission" date="2022-03" db="EMBL/GenBank/DDBJ databases">
        <authorList>
            <person name="Ryngajllo M."/>
            <person name="Jacek P."/>
            <person name="Kubiak K."/>
        </authorList>
    </citation>
    <scope>NUCLEOTIDE SEQUENCE</scope>
    <source>
        <strain evidence="3">SI1</strain>
    </source>
</reference>
<proteinExistence type="predicted"/>
<dbReference type="InterPro" id="IPR003788">
    <property type="entry name" value="NDUFAF7"/>
</dbReference>
<evidence type="ECO:0000313" key="4">
    <source>
        <dbReference type="Proteomes" id="UP001202887"/>
    </source>
</evidence>
<protein>
    <submittedName>
        <fullName evidence="3">SAM-dependent methyltransferase</fullName>
        <ecNumber evidence="3">2.1.1.-</ecNumber>
    </submittedName>
</protein>
<dbReference type="InterPro" id="IPR029063">
    <property type="entry name" value="SAM-dependent_MTases_sf"/>
</dbReference>
<dbReference type="EMBL" id="JAIBCX010000010">
    <property type="protein sequence ID" value="MCJ8353501.1"/>
    <property type="molecule type" value="Genomic_DNA"/>
</dbReference>
<dbReference type="Pfam" id="PF02636">
    <property type="entry name" value="Methyltransf_28"/>
    <property type="match status" value="1"/>
</dbReference>
<dbReference type="AlphaFoldDB" id="A0AAW5ERW4"/>
<evidence type="ECO:0000313" key="3">
    <source>
        <dbReference type="EMBL" id="MCJ8353501.1"/>
    </source>
</evidence>
<dbReference type="PANTHER" id="PTHR12049:SF7">
    <property type="entry name" value="PROTEIN ARGININE METHYLTRANSFERASE NDUFAF7, MITOCHONDRIAL"/>
    <property type="match status" value="1"/>
</dbReference>
<sequence>MNVPAAPVRLDRFMARANAAYYSGRDPFADFITAPEISQMFGELLGAWVAVTWQAMGTPTPFVLAEAGPGRGTLMADALRLLARVAPACYAAARVHMVETSPRLRQVQATSLAPHVGGCAPVWHDAVTGLPPGAMILLANEFLDALPIRQFVRTARGWDERSVVGEVFVTAPATDLPADGPLAIRDVPEGEVLETCEGALGIARQLGRRLMDGMGAALFIDYGYDGPGWGDTLQALCDGRPAWPLARPGMADLTAHVDFAAFGMAARAGGCTTWGSVTQGAFLSALGLFPRAQQLARNQPHEVARQIGEAAQRLAAPDRMGGLFRVMALTSPGITGLAGFEGCMPTAPTCAGGGGNAGPAESGQTKD</sequence>
<gene>
    <name evidence="3" type="ORF">K1W68_05775</name>
</gene>
<dbReference type="PANTHER" id="PTHR12049">
    <property type="entry name" value="PROTEIN ARGININE METHYLTRANSFERASE NDUFAF7, MITOCHONDRIAL"/>
    <property type="match status" value="1"/>
</dbReference>
<dbReference type="RefSeq" id="WP_247066632.1">
    <property type="nucleotide sequence ID" value="NZ_CP094848.1"/>
</dbReference>
<accession>A0AAW5ERW4</accession>
<dbReference type="InterPro" id="IPR038375">
    <property type="entry name" value="NDUFAF7_sf"/>
</dbReference>
<keyword evidence="2 3" id="KW-0808">Transferase</keyword>
<evidence type="ECO:0000256" key="1">
    <source>
        <dbReference type="ARBA" id="ARBA00022603"/>
    </source>
</evidence>
<evidence type="ECO:0000256" key="2">
    <source>
        <dbReference type="ARBA" id="ARBA00022679"/>
    </source>
</evidence>
<keyword evidence="1 3" id="KW-0489">Methyltransferase</keyword>
<dbReference type="EC" id="2.1.1.-" evidence="3"/>
<name>A0AAW5ERW4_NOVHA</name>
<comment type="caution">
    <text evidence="3">The sequence shown here is derived from an EMBL/GenBank/DDBJ whole genome shotgun (WGS) entry which is preliminary data.</text>
</comment>
<dbReference type="SUPFAM" id="SSF53335">
    <property type="entry name" value="S-adenosyl-L-methionine-dependent methyltransferases"/>
    <property type="match status" value="1"/>
</dbReference>
<dbReference type="Gene3D" id="3.40.50.12710">
    <property type="match status" value="1"/>
</dbReference>
<dbReference type="Proteomes" id="UP001202887">
    <property type="component" value="Unassembled WGS sequence"/>
</dbReference>
<dbReference type="GO" id="GO:0032259">
    <property type="term" value="P:methylation"/>
    <property type="evidence" value="ECO:0007669"/>
    <property type="project" value="UniProtKB-KW"/>
</dbReference>
<reference evidence="3" key="1">
    <citation type="journal article" date="2021" name="Polymers (Basel)">
        <title>Highly Stretchable Bacterial Cellulose Produced by Komagataeibacter hansenii SI1.</title>
        <authorList>
            <person name="Cielecka I."/>
            <person name="Ryngajllo M."/>
            <person name="Maniukiewicz W."/>
            <person name="Bielecki S."/>
        </authorList>
    </citation>
    <scope>NUCLEOTIDE SEQUENCE</scope>
    <source>
        <strain evidence="3">SI1</strain>
    </source>
</reference>